<dbReference type="AlphaFoldDB" id="A0A9W7B7J4"/>
<keyword evidence="1" id="KW-0472">Membrane</keyword>
<gene>
    <name evidence="2" type="ORF">TL16_g08797</name>
</gene>
<evidence type="ECO:0000313" key="2">
    <source>
        <dbReference type="EMBL" id="GMH81025.1"/>
    </source>
</evidence>
<keyword evidence="1" id="KW-1133">Transmembrane helix</keyword>
<protein>
    <submittedName>
        <fullName evidence="2">Uncharacterized protein</fullName>
    </submittedName>
</protein>
<evidence type="ECO:0000256" key="1">
    <source>
        <dbReference type="SAM" id="Phobius"/>
    </source>
</evidence>
<dbReference type="EMBL" id="BLQM01000293">
    <property type="protein sequence ID" value="GMH81025.1"/>
    <property type="molecule type" value="Genomic_DNA"/>
</dbReference>
<feature type="transmembrane region" description="Helical" evidence="1">
    <location>
        <begin position="687"/>
        <end position="707"/>
    </location>
</feature>
<name>A0A9W7B7J4_9STRA</name>
<organism evidence="2 3">
    <name type="scientific">Triparma laevis f. inornata</name>
    <dbReference type="NCBI Taxonomy" id="1714386"/>
    <lineage>
        <taxon>Eukaryota</taxon>
        <taxon>Sar</taxon>
        <taxon>Stramenopiles</taxon>
        <taxon>Ochrophyta</taxon>
        <taxon>Bolidophyceae</taxon>
        <taxon>Parmales</taxon>
        <taxon>Triparmaceae</taxon>
        <taxon>Triparma</taxon>
    </lineage>
</organism>
<feature type="transmembrane region" description="Helical" evidence="1">
    <location>
        <begin position="646"/>
        <end position="666"/>
    </location>
</feature>
<feature type="transmembrane region" description="Helical" evidence="1">
    <location>
        <begin position="496"/>
        <end position="514"/>
    </location>
</feature>
<dbReference type="SUPFAM" id="SSF55961">
    <property type="entry name" value="Bet v1-like"/>
    <property type="match status" value="1"/>
</dbReference>
<keyword evidence="1" id="KW-0812">Transmembrane</keyword>
<sequence>MPKLRTILTVQAQKFLLKSAIGESMYAKSLLTGYLNHICDDEDVVATLFGSPDSQKKSIPAVTVVQPGNHTKINLYSDGASTLTAPPSTATTHMENLPVNAPATGGIPRILSGYSSVRFLSAASRKTFMQSLKIVPLTDNKSTALAVLNSPEATEHINNFNHDLKFENEKVLHMNNTLQKYIPAEDEMISSGLGLIAAAKLKGAIPFREFKTTFSATSFLRGYYNYDEGDIYQFSIFTVREIKPHTVIRATQHAIFRVTQLDNESTEVQFCLHFNFGGHLPKAIVNSFIMPTYDRVLSHYQAYFAYSISSKKLTKKDGKLLGEVFVNQIKKAREKGGWKKRGELGKVGVDQFLYISAAMRELLPRYPWLRALLHTISVNKVKVAPTVTIALSDIKDSDAINLGKGLCTTILTNTEASAAVDHWIAQNAALGEFEEKHEWMRSFFVEVAQYNLTISNFGLKLRVFGGALLSTVDLITDIYITVQFFNTDGQEHFGRINTWLIGLTMFLQVFVTFLQNSKKPPNLVQDTLAVLIGCKPALDAYRVGSGAEQEDHQLFTPMIEMTFCKGIELVCESIPASVVQIYALILAKERKLGALASILVSAATIGFTSSMISYDWDTSPTNRSNNPIFYGYVPDKALHRAELGGLPFLGSIIFSVVSSFVAAYLYSNHHDRGDSEDRKLDRGAIEAVLGSLYAVWFLSLVMFVSVIKREFLHTFYDLDSASEFKRKSFLALQEDQDDLKSNILRVHPDIFKKWGEDLMKPWCLKNWRRWEQEKPAWFTDSWIDHVPKHYIPYDFRVKYKKTKGRIEERRKSISVRELLGGREER</sequence>
<dbReference type="Proteomes" id="UP001162640">
    <property type="component" value="Unassembled WGS sequence"/>
</dbReference>
<reference evidence="3" key="1">
    <citation type="journal article" date="2023" name="Commun. Biol.">
        <title>Genome analysis of Parmales, the sister group of diatoms, reveals the evolutionary specialization of diatoms from phago-mixotrophs to photoautotrophs.</title>
        <authorList>
            <person name="Ban H."/>
            <person name="Sato S."/>
            <person name="Yoshikawa S."/>
            <person name="Yamada K."/>
            <person name="Nakamura Y."/>
            <person name="Ichinomiya M."/>
            <person name="Sato N."/>
            <person name="Blanc-Mathieu R."/>
            <person name="Endo H."/>
            <person name="Kuwata A."/>
            <person name="Ogata H."/>
        </authorList>
    </citation>
    <scope>NUCLEOTIDE SEQUENCE [LARGE SCALE GENOMIC DNA]</scope>
</reference>
<proteinExistence type="predicted"/>
<feature type="transmembrane region" description="Helical" evidence="1">
    <location>
        <begin position="592"/>
        <end position="614"/>
    </location>
</feature>
<accession>A0A9W7B7J4</accession>
<comment type="caution">
    <text evidence="2">The sequence shown here is derived from an EMBL/GenBank/DDBJ whole genome shotgun (WGS) entry which is preliminary data.</text>
</comment>
<evidence type="ECO:0000313" key="3">
    <source>
        <dbReference type="Proteomes" id="UP001162640"/>
    </source>
</evidence>